<evidence type="ECO:0000313" key="8">
    <source>
        <dbReference type="EMBL" id="OQV20734.1"/>
    </source>
</evidence>
<dbReference type="SUPFAM" id="SSF50494">
    <property type="entry name" value="Trypsin-like serine proteases"/>
    <property type="match status" value="1"/>
</dbReference>
<dbReference type="PROSITE" id="PS50240">
    <property type="entry name" value="TRYPSIN_DOM"/>
    <property type="match status" value="1"/>
</dbReference>
<organism evidence="8 9">
    <name type="scientific">Hypsibius exemplaris</name>
    <name type="common">Freshwater tardigrade</name>
    <dbReference type="NCBI Taxonomy" id="2072580"/>
    <lineage>
        <taxon>Eukaryota</taxon>
        <taxon>Metazoa</taxon>
        <taxon>Ecdysozoa</taxon>
        <taxon>Tardigrada</taxon>
        <taxon>Eutardigrada</taxon>
        <taxon>Parachela</taxon>
        <taxon>Hypsibioidea</taxon>
        <taxon>Hypsibiidae</taxon>
        <taxon>Hypsibius</taxon>
    </lineage>
</organism>
<reference evidence="9" key="1">
    <citation type="submission" date="2017-01" db="EMBL/GenBank/DDBJ databases">
        <title>Comparative genomics of anhydrobiosis in the tardigrade Hypsibius dujardini.</title>
        <authorList>
            <person name="Yoshida Y."/>
            <person name="Koutsovoulos G."/>
            <person name="Laetsch D."/>
            <person name="Stevens L."/>
            <person name="Kumar S."/>
            <person name="Horikawa D."/>
            <person name="Ishino K."/>
            <person name="Komine S."/>
            <person name="Tomita M."/>
            <person name="Blaxter M."/>
            <person name="Arakawa K."/>
        </authorList>
    </citation>
    <scope>NUCLEOTIDE SEQUENCE [LARGE SCALE GENOMIC DNA]</scope>
    <source>
        <strain evidence="9">Z151</strain>
    </source>
</reference>
<proteinExistence type="inferred from homology"/>
<dbReference type="InterPro" id="IPR001254">
    <property type="entry name" value="Trypsin_dom"/>
</dbReference>
<evidence type="ECO:0000256" key="6">
    <source>
        <dbReference type="SAM" id="SignalP"/>
    </source>
</evidence>
<dbReference type="GO" id="GO:0004252">
    <property type="term" value="F:serine-type endopeptidase activity"/>
    <property type="evidence" value="ECO:0007669"/>
    <property type="project" value="InterPro"/>
</dbReference>
<dbReference type="CDD" id="cd00190">
    <property type="entry name" value="Tryp_SPc"/>
    <property type="match status" value="1"/>
</dbReference>
<feature type="signal peptide" evidence="6">
    <location>
        <begin position="1"/>
        <end position="21"/>
    </location>
</feature>
<evidence type="ECO:0000256" key="3">
    <source>
        <dbReference type="ARBA" id="ARBA00022825"/>
    </source>
</evidence>
<dbReference type="SMART" id="SM00020">
    <property type="entry name" value="Tryp_SPc"/>
    <property type="match status" value="1"/>
</dbReference>
<keyword evidence="8" id="KW-0812">Transmembrane</keyword>
<keyword evidence="3" id="KW-0720">Serine protease</keyword>
<evidence type="ECO:0000259" key="7">
    <source>
        <dbReference type="PROSITE" id="PS50240"/>
    </source>
</evidence>
<feature type="chain" id="PRO_5010713369" evidence="6">
    <location>
        <begin position="22"/>
        <end position="442"/>
    </location>
</feature>
<dbReference type="FunFam" id="2.40.10.10:FF:000002">
    <property type="entry name" value="Transmembrane protease serine"/>
    <property type="match status" value="1"/>
</dbReference>
<dbReference type="AlphaFoldDB" id="A0A1W0WZT9"/>
<sequence length="442" mass="46537">MSTIGVLLLLGIWCGQSTVHGGPVGTTCSVNDAFGSTGNCVDSSPNSQATPCLFSLAPSAQCDTPLQCCYLNLNSFGTPNVIPTLAPVTQSPINPFTSSPTVSPLNPFTPAPTLAPWNPFLTTLSSYIPTPSPFDPFFPITPAPGPGGARLCGRLRSDTGFDSKRMDDQPFANSAEGERIVRSLNWNRNVRMKRIVGGAVVPDGEYCYQAAIVVGNAVIATGVLISEDYVLTSYSGIAKADPTGRTLKILLGGTANLSPLLQAGLPGYSVIRIVKAVNYNPSYGPGFPINDAALIQINKGTGLDWTRLCTICLTSLPIAQESCSRIVVSGYGSTSEAVTTSDGVLRRVGVNLIPKPVCENVYRGVFGRQFNFDPNSLCAGGEPGRDTCNKDGGAPLTCINASGDRYLIGLSSWGYGCGRAGYPGVYTNITAFMPWIRSIVPV</sequence>
<dbReference type="InterPro" id="IPR050127">
    <property type="entry name" value="Serine_Proteases_S1"/>
</dbReference>
<evidence type="ECO:0000256" key="1">
    <source>
        <dbReference type="ARBA" id="ARBA00022670"/>
    </source>
</evidence>
<keyword evidence="8" id="KW-0472">Membrane</keyword>
<dbReference type="Gene3D" id="2.40.10.10">
    <property type="entry name" value="Trypsin-like serine proteases"/>
    <property type="match status" value="1"/>
</dbReference>
<dbReference type="Pfam" id="PF00089">
    <property type="entry name" value="Trypsin"/>
    <property type="match status" value="1"/>
</dbReference>
<evidence type="ECO:0000256" key="4">
    <source>
        <dbReference type="ARBA" id="ARBA00023157"/>
    </source>
</evidence>
<keyword evidence="2" id="KW-0378">Hydrolase</keyword>
<gene>
    <name evidence="8" type="ORF">BV898_05314</name>
</gene>
<dbReference type="GO" id="GO:0005615">
    <property type="term" value="C:extracellular space"/>
    <property type="evidence" value="ECO:0007669"/>
    <property type="project" value="TreeGrafter"/>
</dbReference>
<dbReference type="InterPro" id="IPR009003">
    <property type="entry name" value="Peptidase_S1_PA"/>
</dbReference>
<dbReference type="InterPro" id="IPR043504">
    <property type="entry name" value="Peptidase_S1_PA_chymotrypsin"/>
</dbReference>
<dbReference type="PANTHER" id="PTHR24264">
    <property type="entry name" value="TRYPSIN-RELATED"/>
    <property type="match status" value="1"/>
</dbReference>
<dbReference type="EMBL" id="MTYJ01000028">
    <property type="protein sequence ID" value="OQV20734.1"/>
    <property type="molecule type" value="Genomic_DNA"/>
</dbReference>
<dbReference type="GO" id="GO:0006508">
    <property type="term" value="P:proteolysis"/>
    <property type="evidence" value="ECO:0007669"/>
    <property type="project" value="UniProtKB-KW"/>
</dbReference>
<protein>
    <submittedName>
        <fullName evidence="8">Transmembrane protease serine 6</fullName>
    </submittedName>
</protein>
<keyword evidence="6" id="KW-0732">Signal</keyword>
<evidence type="ECO:0000256" key="5">
    <source>
        <dbReference type="ARBA" id="ARBA00024195"/>
    </source>
</evidence>
<accession>A0A1W0WZT9</accession>
<dbReference type="OrthoDB" id="10066789at2759"/>
<keyword evidence="9" id="KW-1185">Reference proteome</keyword>
<evidence type="ECO:0000256" key="2">
    <source>
        <dbReference type="ARBA" id="ARBA00022801"/>
    </source>
</evidence>
<dbReference type="PANTHER" id="PTHR24264:SF54">
    <property type="entry name" value="PEPTIDASE S1 DOMAIN-CONTAINING PROTEIN"/>
    <property type="match status" value="1"/>
</dbReference>
<keyword evidence="4" id="KW-1015">Disulfide bond</keyword>
<feature type="domain" description="Peptidase S1" evidence="7">
    <location>
        <begin position="195"/>
        <end position="441"/>
    </location>
</feature>
<keyword evidence="1 8" id="KW-0645">Protease</keyword>
<name>A0A1W0WZT9_HYPEX</name>
<comment type="similarity">
    <text evidence="5">Belongs to the peptidase S1 family. CLIP subfamily.</text>
</comment>
<comment type="caution">
    <text evidence="8">The sequence shown here is derived from an EMBL/GenBank/DDBJ whole genome shotgun (WGS) entry which is preliminary data.</text>
</comment>
<evidence type="ECO:0000313" key="9">
    <source>
        <dbReference type="Proteomes" id="UP000192578"/>
    </source>
</evidence>
<dbReference type="Proteomes" id="UP000192578">
    <property type="component" value="Unassembled WGS sequence"/>
</dbReference>